<evidence type="ECO:0000256" key="3">
    <source>
        <dbReference type="SAM" id="Phobius"/>
    </source>
</evidence>
<evidence type="ECO:0000259" key="4">
    <source>
        <dbReference type="Pfam" id="PF07992"/>
    </source>
</evidence>
<keyword evidence="1" id="KW-0285">Flavoprotein</keyword>
<organism evidence="5 6">
    <name type="scientific">Croceimicrobium hydrocarbonivorans</name>
    <dbReference type="NCBI Taxonomy" id="2761580"/>
    <lineage>
        <taxon>Bacteria</taxon>
        <taxon>Pseudomonadati</taxon>
        <taxon>Bacteroidota</taxon>
        <taxon>Flavobacteriia</taxon>
        <taxon>Flavobacteriales</taxon>
        <taxon>Owenweeksiaceae</taxon>
        <taxon>Croceimicrobium</taxon>
    </lineage>
</organism>
<dbReference type="AlphaFoldDB" id="A0A7H0VEY6"/>
<dbReference type="KEGG" id="chyd:H4K34_00155"/>
<feature type="domain" description="FAD/NAD(P)-binding" evidence="4">
    <location>
        <begin position="8"/>
        <end position="286"/>
    </location>
</feature>
<dbReference type="GO" id="GO:0016491">
    <property type="term" value="F:oxidoreductase activity"/>
    <property type="evidence" value="ECO:0007669"/>
    <property type="project" value="UniProtKB-KW"/>
</dbReference>
<keyword evidence="6" id="KW-1185">Reference proteome</keyword>
<dbReference type="PRINTS" id="PR00368">
    <property type="entry name" value="FADPNR"/>
</dbReference>
<name>A0A7H0VEY6_9FLAO</name>
<proteinExistence type="predicted"/>
<dbReference type="SUPFAM" id="SSF51905">
    <property type="entry name" value="FAD/NAD(P)-binding domain"/>
    <property type="match status" value="1"/>
</dbReference>
<reference evidence="5 6" key="1">
    <citation type="submission" date="2020-08" db="EMBL/GenBank/DDBJ databases">
        <title>Croceimicrobium hydrocarbonivorans gen. nov., sp. nov., a novel marine bacterium isolated from a bacterial consortium that degrades polyethylene terephthalate.</title>
        <authorList>
            <person name="Liu R."/>
        </authorList>
    </citation>
    <scope>NUCLEOTIDE SEQUENCE [LARGE SCALE GENOMIC DNA]</scope>
    <source>
        <strain evidence="5 6">A20-9</strain>
    </source>
</reference>
<dbReference type="Proteomes" id="UP000516305">
    <property type="component" value="Chromosome"/>
</dbReference>
<dbReference type="PANTHER" id="PTHR48105">
    <property type="entry name" value="THIOREDOXIN REDUCTASE 1-RELATED-RELATED"/>
    <property type="match status" value="1"/>
</dbReference>
<keyword evidence="2" id="KW-0560">Oxidoreductase</keyword>
<dbReference type="Pfam" id="PF07992">
    <property type="entry name" value="Pyr_redox_2"/>
    <property type="match status" value="1"/>
</dbReference>
<dbReference type="InterPro" id="IPR036188">
    <property type="entry name" value="FAD/NAD-bd_sf"/>
</dbReference>
<evidence type="ECO:0000313" key="5">
    <source>
        <dbReference type="EMBL" id="QNR24284.1"/>
    </source>
</evidence>
<dbReference type="EMBL" id="CP060139">
    <property type="protein sequence ID" value="QNR24284.1"/>
    <property type="molecule type" value="Genomic_DNA"/>
</dbReference>
<evidence type="ECO:0000256" key="1">
    <source>
        <dbReference type="ARBA" id="ARBA00022630"/>
    </source>
</evidence>
<sequence>MEAKQSFEVIIIGGSYAGLSAGLALGRALRKVLIIDRGKPCNRYTPHSHNFVTHDGEEPAVIAEKAKAQVLAYPTVQFKEDLAVKASKQENHFEIECATGNIFRAKKLLFATGVKDLMPEIPGFANCWGKSIIHCPYCHGYEVKEAKTGIFAAGDAAMHYAQLISNWTADLSIYSNGPSGLKPDQLALLKKHQIPVIEKEIAAFDEEQGQLKRILFRDGTTQSIEAIYSKPSFEQHCPLPASLACLLNEQGLLEVDFMQRTTQPHIYACGDSASPFRAVSYAVASGSIAGAVINNDLIEEEF</sequence>
<evidence type="ECO:0000256" key="2">
    <source>
        <dbReference type="ARBA" id="ARBA00023002"/>
    </source>
</evidence>
<dbReference type="Gene3D" id="3.50.50.60">
    <property type="entry name" value="FAD/NAD(P)-binding domain"/>
    <property type="match status" value="2"/>
</dbReference>
<keyword evidence="3" id="KW-0472">Membrane</keyword>
<dbReference type="PRINTS" id="PR00469">
    <property type="entry name" value="PNDRDTASEII"/>
</dbReference>
<accession>A0A7H0VEY6</accession>
<dbReference type="InterPro" id="IPR050097">
    <property type="entry name" value="Ferredoxin-NADP_redctase_2"/>
</dbReference>
<dbReference type="RefSeq" id="WP_210758811.1">
    <property type="nucleotide sequence ID" value="NZ_CP060139.1"/>
</dbReference>
<protein>
    <submittedName>
        <fullName evidence="5">NAD(P)/FAD-dependent oxidoreductase</fullName>
    </submittedName>
</protein>
<dbReference type="InterPro" id="IPR023753">
    <property type="entry name" value="FAD/NAD-binding_dom"/>
</dbReference>
<keyword evidence="3" id="KW-0812">Transmembrane</keyword>
<gene>
    <name evidence="5" type="ORF">H4K34_00155</name>
</gene>
<evidence type="ECO:0000313" key="6">
    <source>
        <dbReference type="Proteomes" id="UP000516305"/>
    </source>
</evidence>
<keyword evidence="3" id="KW-1133">Transmembrane helix</keyword>
<feature type="transmembrane region" description="Helical" evidence="3">
    <location>
        <begin position="6"/>
        <end position="29"/>
    </location>
</feature>